<dbReference type="AlphaFoldDB" id="A0A811N074"/>
<gene>
    <name evidence="1" type="ORF">NCGR_LOCUS12583</name>
</gene>
<protein>
    <submittedName>
        <fullName evidence="1">Uncharacterized protein</fullName>
    </submittedName>
</protein>
<accession>A0A811N074</accession>
<proteinExistence type="predicted"/>
<evidence type="ECO:0000313" key="1">
    <source>
        <dbReference type="EMBL" id="CAD6218732.1"/>
    </source>
</evidence>
<keyword evidence="2" id="KW-1185">Reference proteome</keyword>
<reference evidence="1" key="1">
    <citation type="submission" date="2020-10" db="EMBL/GenBank/DDBJ databases">
        <authorList>
            <person name="Han B."/>
            <person name="Lu T."/>
            <person name="Zhao Q."/>
            <person name="Huang X."/>
            <person name="Zhao Y."/>
        </authorList>
    </citation>
    <scope>NUCLEOTIDE SEQUENCE</scope>
</reference>
<sequence>MVAAPDTASLPCNAYELRDAIYQHHGITIALESISYYGPGFFLRLPTPAAKTHLLTNCFISINNNNFVFMPWKPQNGATSVPLQDLLRSNPLNLHLAKDTPTNEPYERLIIYISGMPPHLCSNSVLYRLFDRLCTINEINFISATLQYEITVHGQLSALPLQAHIGLRNAPATNDIIDIWPLKYEILTEQMQGRDTPPEEHISYSRRLSARYVRPP</sequence>
<dbReference type="OrthoDB" id="10459623at2759"/>
<evidence type="ECO:0000313" key="2">
    <source>
        <dbReference type="Proteomes" id="UP000604825"/>
    </source>
</evidence>
<dbReference type="EMBL" id="CAJGYO010000003">
    <property type="protein sequence ID" value="CAD6218732.1"/>
    <property type="molecule type" value="Genomic_DNA"/>
</dbReference>
<comment type="caution">
    <text evidence="1">The sequence shown here is derived from an EMBL/GenBank/DDBJ whole genome shotgun (WGS) entry which is preliminary data.</text>
</comment>
<organism evidence="1 2">
    <name type="scientific">Miscanthus lutarioriparius</name>
    <dbReference type="NCBI Taxonomy" id="422564"/>
    <lineage>
        <taxon>Eukaryota</taxon>
        <taxon>Viridiplantae</taxon>
        <taxon>Streptophyta</taxon>
        <taxon>Embryophyta</taxon>
        <taxon>Tracheophyta</taxon>
        <taxon>Spermatophyta</taxon>
        <taxon>Magnoliopsida</taxon>
        <taxon>Liliopsida</taxon>
        <taxon>Poales</taxon>
        <taxon>Poaceae</taxon>
        <taxon>PACMAD clade</taxon>
        <taxon>Panicoideae</taxon>
        <taxon>Andropogonodae</taxon>
        <taxon>Andropogoneae</taxon>
        <taxon>Saccharinae</taxon>
        <taxon>Miscanthus</taxon>
    </lineage>
</organism>
<name>A0A811N074_9POAL</name>
<dbReference type="Proteomes" id="UP000604825">
    <property type="component" value="Unassembled WGS sequence"/>
</dbReference>